<comment type="caution">
    <text evidence="2">The sequence shown here is derived from an EMBL/GenBank/DDBJ whole genome shotgun (WGS) entry which is preliminary data.</text>
</comment>
<dbReference type="AlphaFoldDB" id="A0A5C5FJZ6"/>
<dbReference type="OrthoDB" id="2507795at2759"/>
<feature type="compositionally biased region" description="Basic and acidic residues" evidence="1">
    <location>
        <begin position="444"/>
        <end position="453"/>
    </location>
</feature>
<reference evidence="2 3" key="1">
    <citation type="submission" date="2019-03" db="EMBL/GenBank/DDBJ databases">
        <title>Rhodosporidium diobovatum UCD-FST 08-225 genome sequencing, assembly, and annotation.</title>
        <authorList>
            <person name="Fakankun I.U."/>
            <person name="Fristensky B."/>
            <person name="Levin D.B."/>
        </authorList>
    </citation>
    <scope>NUCLEOTIDE SEQUENCE [LARGE SCALE GENOMIC DNA]</scope>
    <source>
        <strain evidence="2 3">UCD-FST 08-225</strain>
    </source>
</reference>
<feature type="compositionally biased region" description="Low complexity" evidence="1">
    <location>
        <begin position="475"/>
        <end position="485"/>
    </location>
</feature>
<dbReference type="InterPro" id="IPR018822">
    <property type="entry name" value="UPF0646"/>
</dbReference>
<feature type="compositionally biased region" description="Basic residues" evidence="1">
    <location>
        <begin position="463"/>
        <end position="474"/>
    </location>
</feature>
<feature type="compositionally biased region" description="Basic residues" evidence="1">
    <location>
        <begin position="673"/>
        <end position="695"/>
    </location>
</feature>
<evidence type="ECO:0000256" key="1">
    <source>
        <dbReference type="SAM" id="MobiDB-lite"/>
    </source>
</evidence>
<organism evidence="2 3">
    <name type="scientific">Rhodotorula diobovata</name>
    <dbReference type="NCBI Taxonomy" id="5288"/>
    <lineage>
        <taxon>Eukaryota</taxon>
        <taxon>Fungi</taxon>
        <taxon>Dikarya</taxon>
        <taxon>Basidiomycota</taxon>
        <taxon>Pucciniomycotina</taxon>
        <taxon>Microbotryomycetes</taxon>
        <taxon>Sporidiobolales</taxon>
        <taxon>Sporidiobolaceae</taxon>
        <taxon>Rhodotorula</taxon>
    </lineage>
</organism>
<feature type="region of interest" description="Disordered" evidence="1">
    <location>
        <begin position="210"/>
        <end position="230"/>
    </location>
</feature>
<evidence type="ECO:0008006" key="4">
    <source>
        <dbReference type="Google" id="ProtNLM"/>
    </source>
</evidence>
<feature type="compositionally biased region" description="Basic and acidic residues" evidence="1">
    <location>
        <begin position="14"/>
        <end position="26"/>
    </location>
</feature>
<feature type="region of interest" description="Disordered" evidence="1">
    <location>
        <begin position="1"/>
        <end position="27"/>
    </location>
</feature>
<dbReference type="Pfam" id="PF10336">
    <property type="entry name" value="DUF2420"/>
    <property type="match status" value="1"/>
</dbReference>
<dbReference type="Proteomes" id="UP000311382">
    <property type="component" value="Unassembled WGS sequence"/>
</dbReference>
<gene>
    <name evidence="2" type="ORF">DMC30DRAFT_137227</name>
</gene>
<feature type="compositionally biased region" description="Basic residues" evidence="1">
    <location>
        <begin position="553"/>
        <end position="598"/>
    </location>
</feature>
<evidence type="ECO:0000313" key="3">
    <source>
        <dbReference type="Proteomes" id="UP000311382"/>
    </source>
</evidence>
<feature type="compositionally biased region" description="Acidic residues" evidence="1">
    <location>
        <begin position="1"/>
        <end position="13"/>
    </location>
</feature>
<keyword evidence="3" id="KW-1185">Reference proteome</keyword>
<name>A0A5C5FJZ6_9BASI</name>
<feature type="compositionally biased region" description="Basic residues" evidence="1">
    <location>
        <begin position="609"/>
        <end position="641"/>
    </location>
</feature>
<feature type="compositionally biased region" description="Low complexity" evidence="1">
    <location>
        <begin position="711"/>
        <end position="728"/>
    </location>
</feature>
<dbReference type="STRING" id="5288.A0A5C5FJZ6"/>
<sequence>MEPEADAPDDAEMGDDHHPSPAKDLTDLTAVEADMVDDETISVAQNGGHEPGMANGDVEIVVDEDAVTFDASSAAVDIPFSAPDAAPALPSALSVASTSVAGVDLLPGDPTLVAPAPEPEPIPTAPEPAHALVEAPAESAPAVEASSSLGDGGAAAAALQTLEETEPAGEAAPDAPTSAELVEELELVPNEDEATNEGFPETVIETAHEGEGESVGADADIAPQSEGDDTAQANEALAAPVVGPEAHEGVEASPAEASSSRPLINKDPLLEIEVPVRSPLDPSSSSRGVPAVFLSMGAPHGWTTYSLFHPEPRDPVDGDNDDEHVREDSVDLLLGDAAHHALYYEPLEALFHALRSELDFLGHAGDELVLEFDEIGLTITEDNVYARQVTLHDFHRIHTGCQIPGRLHANLATQPRFSSGFNALAEHIAGGSNGASVQGDGAEEEWRREETSRPRTKATTSSKRGRTRVRKSRARASPNPAAAREAATRSKTRRRASSRAPRTTTTGPTRSRSATRTGASLSLSPRPRPQRTSSTSSRRSRSSTATTSLLSSRARRRTCCSRASARRRRCRRSRARGRARLRRAGRRRFRSRSMRATRGRSPMPGPEKRRWRSTSRRRRWWRLSRRRRSPPSCPRRRRARRATLSSARASWPRRPPRSKSGMLGLRRLSLRTALRRQGRSRRARRRRRQRRRRRSTAPLARLARATRRRSLPAMPHPHLLPLSPKRSS</sequence>
<protein>
    <recommendedName>
        <fullName evidence="4">Proteophosphoglycan ppg4</fullName>
    </recommendedName>
</protein>
<accession>A0A5C5FJZ6</accession>
<evidence type="ECO:0000313" key="2">
    <source>
        <dbReference type="EMBL" id="TNY17183.1"/>
    </source>
</evidence>
<dbReference type="EMBL" id="SOZI01000232">
    <property type="protein sequence ID" value="TNY17183.1"/>
    <property type="molecule type" value="Genomic_DNA"/>
</dbReference>
<feature type="compositionally biased region" description="Low complexity" evidence="1">
    <location>
        <begin position="498"/>
        <end position="552"/>
    </location>
</feature>
<proteinExistence type="predicted"/>
<feature type="compositionally biased region" description="Low complexity" evidence="1">
    <location>
        <begin position="642"/>
        <end position="672"/>
    </location>
</feature>
<feature type="region of interest" description="Disordered" evidence="1">
    <location>
        <begin position="136"/>
        <end position="155"/>
    </location>
</feature>
<feature type="region of interest" description="Disordered" evidence="1">
    <location>
        <begin position="431"/>
        <end position="728"/>
    </location>
</feature>